<keyword evidence="4" id="KW-1185">Reference proteome</keyword>
<comment type="caution">
    <text evidence="3">The sequence shown here is derived from an EMBL/GenBank/DDBJ whole genome shotgun (WGS) entry which is preliminary data.</text>
</comment>
<feature type="signal peptide" evidence="2">
    <location>
        <begin position="1"/>
        <end position="23"/>
    </location>
</feature>
<keyword evidence="2" id="KW-0732">Signal</keyword>
<dbReference type="InterPro" id="IPR017850">
    <property type="entry name" value="Alkaline_phosphatase_core_sf"/>
</dbReference>
<dbReference type="GO" id="GO:0016788">
    <property type="term" value="F:hydrolase activity, acting on ester bonds"/>
    <property type="evidence" value="ECO:0007669"/>
    <property type="project" value="InterPro"/>
</dbReference>
<dbReference type="GO" id="GO:0009395">
    <property type="term" value="P:phospholipid catabolic process"/>
    <property type="evidence" value="ECO:0007669"/>
    <property type="project" value="TreeGrafter"/>
</dbReference>
<name>A0A8H7RR61_9FUNG</name>
<dbReference type="AlphaFoldDB" id="A0A8H7RR61"/>
<feature type="chain" id="PRO_5034687491" description="Acid phosphatase" evidence="2">
    <location>
        <begin position="24"/>
        <end position="286"/>
    </location>
</feature>
<gene>
    <name evidence="3" type="ORF">INT46_000360</name>
</gene>
<dbReference type="Proteomes" id="UP000650833">
    <property type="component" value="Unassembled WGS sequence"/>
</dbReference>
<dbReference type="PANTHER" id="PTHR31956">
    <property type="entry name" value="NON-SPECIFIC PHOSPHOLIPASE C4-RELATED"/>
    <property type="match status" value="1"/>
</dbReference>
<evidence type="ECO:0000313" key="3">
    <source>
        <dbReference type="EMBL" id="KAG2215554.1"/>
    </source>
</evidence>
<evidence type="ECO:0008006" key="5">
    <source>
        <dbReference type="Google" id="ProtNLM"/>
    </source>
</evidence>
<keyword evidence="1" id="KW-0378">Hydrolase</keyword>
<evidence type="ECO:0000256" key="1">
    <source>
        <dbReference type="ARBA" id="ARBA00022801"/>
    </source>
</evidence>
<dbReference type="InterPro" id="IPR007312">
    <property type="entry name" value="Phosphoesterase"/>
</dbReference>
<evidence type="ECO:0000256" key="2">
    <source>
        <dbReference type="SAM" id="SignalP"/>
    </source>
</evidence>
<sequence length="286" mass="32485">MQFYFKSLLLAITLFTLLQVCMAKPIAKKSNETSSNVSSSIKKGKYFDRVVIIVMENQDYSVAYKDKFLQGLNKEYGNGIMLTNYLATTHPSQPNYIAMISGSTKGTKEDDESNIDRKNIVDLLEAKGISWKTYQEDYPGNCNKKMDIDKCAKIVNSKQLDKDIASNKVPQFVFYTPDVSFNIDNDAHDTNMKFGSNWLKKFLSSRIKQKAFNENTMFVLTFDEDDGASDNNKVLTVLFGPDFHPTSKSKTDKTKYTHYSLLKTIEDNWALGDLGQNDKKANVIKL</sequence>
<dbReference type="EMBL" id="JAEPRC010000006">
    <property type="protein sequence ID" value="KAG2215554.1"/>
    <property type="molecule type" value="Genomic_DNA"/>
</dbReference>
<dbReference type="PANTHER" id="PTHR31956:SF8">
    <property type="entry name" value="ACID PHOSPHATASE PHOA (AFU_ORTHOLOGUE AFUA_1G03570)"/>
    <property type="match status" value="1"/>
</dbReference>
<dbReference type="OrthoDB" id="5135119at2759"/>
<accession>A0A8H7RR61</accession>
<organism evidence="3 4">
    <name type="scientific">Mucor plumbeus</name>
    <dbReference type="NCBI Taxonomy" id="97098"/>
    <lineage>
        <taxon>Eukaryota</taxon>
        <taxon>Fungi</taxon>
        <taxon>Fungi incertae sedis</taxon>
        <taxon>Mucoromycota</taxon>
        <taxon>Mucoromycotina</taxon>
        <taxon>Mucoromycetes</taxon>
        <taxon>Mucorales</taxon>
        <taxon>Mucorineae</taxon>
        <taxon>Mucoraceae</taxon>
        <taxon>Mucor</taxon>
    </lineage>
</organism>
<protein>
    <recommendedName>
        <fullName evidence="5">Acid phosphatase</fullName>
    </recommendedName>
</protein>
<proteinExistence type="predicted"/>
<reference evidence="3" key="1">
    <citation type="submission" date="2020-12" db="EMBL/GenBank/DDBJ databases">
        <title>Metabolic potential, ecology and presence of endohyphal bacteria is reflected in genomic diversity of Mucoromycotina.</title>
        <authorList>
            <person name="Muszewska A."/>
            <person name="Okrasinska A."/>
            <person name="Steczkiewicz K."/>
            <person name="Drgas O."/>
            <person name="Orlowska M."/>
            <person name="Perlinska-Lenart U."/>
            <person name="Aleksandrzak-Piekarczyk T."/>
            <person name="Szatraj K."/>
            <person name="Zielenkiewicz U."/>
            <person name="Pilsyk S."/>
            <person name="Malc E."/>
            <person name="Mieczkowski P."/>
            <person name="Kruszewska J.S."/>
            <person name="Biernat P."/>
            <person name="Pawlowska J."/>
        </authorList>
    </citation>
    <scope>NUCLEOTIDE SEQUENCE</scope>
    <source>
        <strain evidence="3">CBS 226.32</strain>
    </source>
</reference>
<evidence type="ECO:0000313" key="4">
    <source>
        <dbReference type="Proteomes" id="UP000650833"/>
    </source>
</evidence>
<dbReference type="Pfam" id="PF04185">
    <property type="entry name" value="Phosphoesterase"/>
    <property type="match status" value="1"/>
</dbReference>
<dbReference type="Gene3D" id="3.40.720.10">
    <property type="entry name" value="Alkaline Phosphatase, subunit A"/>
    <property type="match status" value="1"/>
</dbReference>